<dbReference type="Proteomes" id="UP000799441">
    <property type="component" value="Unassembled WGS sequence"/>
</dbReference>
<organism evidence="6 7">
    <name type="scientific">Polychaeton citri CBS 116435</name>
    <dbReference type="NCBI Taxonomy" id="1314669"/>
    <lineage>
        <taxon>Eukaryota</taxon>
        <taxon>Fungi</taxon>
        <taxon>Dikarya</taxon>
        <taxon>Ascomycota</taxon>
        <taxon>Pezizomycotina</taxon>
        <taxon>Dothideomycetes</taxon>
        <taxon>Dothideomycetidae</taxon>
        <taxon>Capnodiales</taxon>
        <taxon>Capnodiaceae</taxon>
        <taxon>Polychaeton</taxon>
    </lineage>
</organism>
<feature type="domain" description="Splicing factor Cactin C-terminal" evidence="4">
    <location>
        <begin position="359"/>
        <end position="496"/>
    </location>
</feature>
<proteinExistence type="inferred from homology"/>
<dbReference type="OrthoDB" id="265955at2759"/>
<keyword evidence="7" id="KW-1185">Reference proteome</keyword>
<reference evidence="6" key="1">
    <citation type="journal article" date="2020" name="Stud. Mycol.">
        <title>101 Dothideomycetes genomes: a test case for predicting lifestyles and emergence of pathogens.</title>
        <authorList>
            <person name="Haridas S."/>
            <person name="Albert R."/>
            <person name="Binder M."/>
            <person name="Bloem J."/>
            <person name="Labutti K."/>
            <person name="Salamov A."/>
            <person name="Andreopoulos B."/>
            <person name="Baker S."/>
            <person name="Barry K."/>
            <person name="Bills G."/>
            <person name="Bluhm B."/>
            <person name="Cannon C."/>
            <person name="Castanera R."/>
            <person name="Culley D."/>
            <person name="Daum C."/>
            <person name="Ezra D."/>
            <person name="Gonzalez J."/>
            <person name="Henrissat B."/>
            <person name="Kuo A."/>
            <person name="Liang C."/>
            <person name="Lipzen A."/>
            <person name="Lutzoni F."/>
            <person name="Magnuson J."/>
            <person name="Mondo S."/>
            <person name="Nolan M."/>
            <person name="Ohm R."/>
            <person name="Pangilinan J."/>
            <person name="Park H.-J."/>
            <person name="Ramirez L."/>
            <person name="Alfaro M."/>
            <person name="Sun H."/>
            <person name="Tritt A."/>
            <person name="Yoshinaga Y."/>
            <person name="Zwiers L.-H."/>
            <person name="Turgeon B."/>
            <person name="Goodwin S."/>
            <person name="Spatafora J."/>
            <person name="Crous P."/>
            <person name="Grigoriev I."/>
        </authorList>
    </citation>
    <scope>NUCLEOTIDE SEQUENCE</scope>
    <source>
        <strain evidence="6">CBS 116435</strain>
    </source>
</reference>
<gene>
    <name evidence="6" type="ORF">K431DRAFT_23593</name>
</gene>
<dbReference type="GO" id="GO:0045292">
    <property type="term" value="P:mRNA cis splicing, via spliceosome"/>
    <property type="evidence" value="ECO:0007669"/>
    <property type="project" value="TreeGrafter"/>
</dbReference>
<comment type="similarity">
    <text evidence="1">Belongs to the CACTIN family.</text>
</comment>
<feature type="domain" description="Splicing factor cactin central" evidence="5">
    <location>
        <begin position="13"/>
        <end position="200"/>
    </location>
</feature>
<dbReference type="GO" id="GO:0005681">
    <property type="term" value="C:spliceosomal complex"/>
    <property type="evidence" value="ECO:0007669"/>
    <property type="project" value="TreeGrafter"/>
</dbReference>
<name>A0A9P4UR37_9PEZI</name>
<dbReference type="InterPro" id="IPR019134">
    <property type="entry name" value="Cactin_C"/>
</dbReference>
<dbReference type="PANTHER" id="PTHR21737">
    <property type="entry name" value="POLYGLUTAMINE BINDING PROTEIN 1/MARVEL MEMBRANE-ASSOCIATING DOMAIN CONTAINING 3"/>
    <property type="match status" value="1"/>
</dbReference>
<dbReference type="AlphaFoldDB" id="A0A9P4UR37"/>
<evidence type="ECO:0000256" key="1">
    <source>
        <dbReference type="ARBA" id="ARBA00006895"/>
    </source>
</evidence>
<evidence type="ECO:0000313" key="7">
    <source>
        <dbReference type="Proteomes" id="UP000799441"/>
    </source>
</evidence>
<sequence length="496" mass="56904">MPTPTVPAKRPAPDAQEKAWVADEDRFVLQQAKRKAAIRVKAGRAEAIDWLVVTLTAVDPERNLVSDVFGEEQAEVELRNPEDVLEDLTDRQLQELEKDIEAYVALEQSKSNLEYWATMKTICQERRKQSSRNLPSARGVSSVSADLDKLLGSKNLDELGKLEMQIHTKLASDKAIDTDYWEHLLSSLLVHKAKARLRNVSQGIMHVKMGGLRRQQCENAFTLRARFEGKLSSTHMTFSEKILGHDSISQSDHPRHPLDPEPFLRLALDDKQLPSVEEQDFLENVTSERLRVLKTGFLSKRKLSTSAQPPLKRARADDDFEPAGSSATSFDREVARGVGENEEVLNTEESVATKNLQSWSGKYRPRKPKHFNRVQTGYEWNKYNQTHYDHDNPPPKVIQGYKFNIFYPDLIDKTRAPTYKIEREGGRRRGQSFVPAGQEDTCLIRFVAGPPYEDIAFKIVDKEWDYSAKRERGFRSSFDNGILQLHFQFKKIYYRK</sequence>
<dbReference type="GO" id="GO:0005737">
    <property type="term" value="C:cytoplasm"/>
    <property type="evidence" value="ECO:0007669"/>
    <property type="project" value="TreeGrafter"/>
</dbReference>
<dbReference type="PANTHER" id="PTHR21737:SF4">
    <property type="entry name" value="SPLICING FACTOR CACTIN"/>
    <property type="match status" value="1"/>
</dbReference>
<dbReference type="Pfam" id="PF09732">
    <property type="entry name" value="CactinC_cactus"/>
    <property type="match status" value="1"/>
</dbReference>
<evidence type="ECO:0000256" key="2">
    <source>
        <dbReference type="ARBA" id="ARBA00034534"/>
    </source>
</evidence>
<comment type="caution">
    <text evidence="6">The sequence shown here is derived from an EMBL/GenBank/DDBJ whole genome shotgun (WGS) entry which is preliminary data.</text>
</comment>
<feature type="region of interest" description="Disordered" evidence="3">
    <location>
        <begin position="303"/>
        <end position="329"/>
    </location>
</feature>
<dbReference type="Pfam" id="PF10312">
    <property type="entry name" value="Cactin_mid"/>
    <property type="match status" value="1"/>
</dbReference>
<evidence type="ECO:0000259" key="4">
    <source>
        <dbReference type="Pfam" id="PF09732"/>
    </source>
</evidence>
<dbReference type="SMART" id="SM01050">
    <property type="entry name" value="CactinC_cactus"/>
    <property type="match status" value="1"/>
</dbReference>
<evidence type="ECO:0000313" key="6">
    <source>
        <dbReference type="EMBL" id="KAF2723509.1"/>
    </source>
</evidence>
<dbReference type="EMBL" id="MU003776">
    <property type="protein sequence ID" value="KAF2723509.1"/>
    <property type="molecule type" value="Genomic_DNA"/>
</dbReference>
<protein>
    <recommendedName>
        <fullName evidence="2">Splicing factor Cactin</fullName>
    </recommendedName>
</protein>
<accession>A0A9P4UR37</accession>
<evidence type="ECO:0000259" key="5">
    <source>
        <dbReference type="Pfam" id="PF10312"/>
    </source>
</evidence>
<dbReference type="InterPro" id="IPR018816">
    <property type="entry name" value="Cactin_central"/>
</dbReference>
<evidence type="ECO:0000256" key="3">
    <source>
        <dbReference type="SAM" id="MobiDB-lite"/>
    </source>
</evidence>